<dbReference type="OrthoDB" id="9812921at2"/>
<organism evidence="2 3">
    <name type="scientific">Niastella caeni</name>
    <dbReference type="NCBI Taxonomy" id="2569763"/>
    <lineage>
        <taxon>Bacteria</taxon>
        <taxon>Pseudomonadati</taxon>
        <taxon>Bacteroidota</taxon>
        <taxon>Chitinophagia</taxon>
        <taxon>Chitinophagales</taxon>
        <taxon>Chitinophagaceae</taxon>
        <taxon>Niastella</taxon>
    </lineage>
</organism>
<protein>
    <recommendedName>
        <fullName evidence="1">Peptidase S9 prolyl oligopeptidase catalytic domain-containing protein</fullName>
    </recommendedName>
</protein>
<sequence>MLVMKYLIICLPFVCQFLVGYSQSIAVDNVSSEKFTTIPYSILDSSAIENWYGFYSDEDVRISSNGKFFSYSISNKPKKRKTLVVGTVVGGWKKEVIGGSAICFYENNKKYVYVIKDSLYFLDLTNKNVEVIGIKKWIQPKNSIGKWLAWQTSDEKDELVVRNLIDEHEFKLGHSNFCSFDEEGTVLWYTVISKEGAQVVTSVMRIKLDNGNATRVWQNTNSEQKLLGCVLDGSGKRIAINISEKGDGNSIWYYTEGMPNALPIANQKSPGISGGLQLATAFDFSPDGHYVFINLEKPKIGRMPDSLSKLNIWSYRDTVLQSKQLQRPFDNDLESPILKSVISVNGDSVIQLKQGFGDLVDAFPTSISRFVVIKKDANGDRLWQARENPASFWLVSLQDGKRSLLPIKGANSKTWFSPDGIYLLYYDSEKQGNYFSYELATGKTINLTGMLPSFLFSKEEDNYYPAGYVFPFPSPVGLAGWLKDKSAVLVYDNFDIWQLDLQGQKKPINLTNGYGRQRRIKLRLTISAQETLICLNDEKPLLLTAFNMQSKENGFYRKKIGVKGDPELLTMGPYTYFHSDLAVYQFPLHKDPGMVPLKAAKADVWIIKRGSATNAPNYFLTRDFKSFKQLTNIQPQIRYNWLTAELISWSQPDTIIGQGILYKPRNFDSTKKYPVIISFYALPFSQWLNQFPVPHYTNDGFIDIPWFVSRGYLVLIADVIFRQGKMTECGYNTLVSGAEYLSKFPFVDANRIGISTHSRGGQIAYYTVTHSSLFAAAFVGAGASDMVSSALELSGGIKKTNSRFSTSETYYGGNIWQRRERYLSESAVLNADKITTPLLIFHCMNDMTMPWEQGMEMYLACWRLNKKCWLLEYDGAGANHSVAGKDAKDLTIRTTQFFDHYLKGLPAPKWITSGVRASRKGFETGYESVESSINP</sequence>
<dbReference type="Gene3D" id="3.40.50.1820">
    <property type="entry name" value="alpha/beta hydrolase"/>
    <property type="match status" value="1"/>
</dbReference>
<keyword evidence="3" id="KW-1185">Reference proteome</keyword>
<name>A0A4S8HET2_9BACT</name>
<dbReference type="SUPFAM" id="SSF82171">
    <property type="entry name" value="DPP6 N-terminal domain-like"/>
    <property type="match status" value="1"/>
</dbReference>
<dbReference type="SUPFAM" id="SSF101898">
    <property type="entry name" value="NHL repeat"/>
    <property type="match status" value="1"/>
</dbReference>
<feature type="domain" description="Peptidase S9 prolyl oligopeptidase catalytic" evidence="1">
    <location>
        <begin position="729"/>
        <end position="903"/>
    </location>
</feature>
<dbReference type="SUPFAM" id="SSF53474">
    <property type="entry name" value="alpha/beta-Hydrolases"/>
    <property type="match status" value="1"/>
</dbReference>
<gene>
    <name evidence="2" type="ORF">FAM09_26080</name>
</gene>
<dbReference type="AlphaFoldDB" id="A0A4S8HET2"/>
<evidence type="ECO:0000313" key="2">
    <source>
        <dbReference type="EMBL" id="THU32921.1"/>
    </source>
</evidence>
<dbReference type="Pfam" id="PF00326">
    <property type="entry name" value="Peptidase_S9"/>
    <property type="match status" value="1"/>
</dbReference>
<dbReference type="InterPro" id="IPR001375">
    <property type="entry name" value="Peptidase_S9_cat"/>
</dbReference>
<reference evidence="2 3" key="1">
    <citation type="submission" date="2019-04" db="EMBL/GenBank/DDBJ databases">
        <title>Niastella caeni sp. nov., isolated from activated sludge.</title>
        <authorList>
            <person name="Sheng M."/>
        </authorList>
    </citation>
    <scope>NUCLEOTIDE SEQUENCE [LARGE SCALE GENOMIC DNA]</scope>
    <source>
        <strain evidence="2 3">HX-2-15</strain>
    </source>
</reference>
<dbReference type="GO" id="GO:0006508">
    <property type="term" value="P:proteolysis"/>
    <property type="evidence" value="ECO:0007669"/>
    <property type="project" value="InterPro"/>
</dbReference>
<accession>A0A4S8HET2</accession>
<dbReference type="Proteomes" id="UP000306918">
    <property type="component" value="Unassembled WGS sequence"/>
</dbReference>
<dbReference type="EMBL" id="STFF01000010">
    <property type="protein sequence ID" value="THU32921.1"/>
    <property type="molecule type" value="Genomic_DNA"/>
</dbReference>
<comment type="caution">
    <text evidence="2">The sequence shown here is derived from an EMBL/GenBank/DDBJ whole genome shotgun (WGS) entry which is preliminary data.</text>
</comment>
<dbReference type="GO" id="GO:0008236">
    <property type="term" value="F:serine-type peptidase activity"/>
    <property type="evidence" value="ECO:0007669"/>
    <property type="project" value="InterPro"/>
</dbReference>
<dbReference type="GO" id="GO:0008239">
    <property type="term" value="F:dipeptidyl-peptidase activity"/>
    <property type="evidence" value="ECO:0007669"/>
    <property type="project" value="TreeGrafter"/>
</dbReference>
<proteinExistence type="predicted"/>
<evidence type="ECO:0000313" key="3">
    <source>
        <dbReference type="Proteomes" id="UP000306918"/>
    </source>
</evidence>
<dbReference type="InterPro" id="IPR029058">
    <property type="entry name" value="AB_hydrolase_fold"/>
</dbReference>
<dbReference type="PANTHER" id="PTHR11731">
    <property type="entry name" value="PROTEASE FAMILY S9B,C DIPEPTIDYL-PEPTIDASE IV-RELATED"/>
    <property type="match status" value="1"/>
</dbReference>
<evidence type="ECO:0000259" key="1">
    <source>
        <dbReference type="Pfam" id="PF00326"/>
    </source>
</evidence>
<dbReference type="InterPro" id="IPR050278">
    <property type="entry name" value="Serine_Prot_S9B/DPPIV"/>
</dbReference>
<dbReference type="PANTHER" id="PTHR11731:SF193">
    <property type="entry name" value="DIPEPTIDYL PEPTIDASE 9"/>
    <property type="match status" value="1"/>
</dbReference>